<evidence type="ECO:0000313" key="2">
    <source>
        <dbReference type="EMBL" id="KAF2703326.1"/>
    </source>
</evidence>
<keyword evidence="1" id="KW-1133">Transmembrane helix</keyword>
<evidence type="ECO:0000256" key="1">
    <source>
        <dbReference type="SAM" id="Phobius"/>
    </source>
</evidence>
<reference evidence="2" key="1">
    <citation type="journal article" date="2020" name="Stud. Mycol.">
        <title>101 Dothideomycetes genomes: a test case for predicting lifestyles and emergence of pathogens.</title>
        <authorList>
            <person name="Haridas S."/>
            <person name="Albert R."/>
            <person name="Binder M."/>
            <person name="Bloem J."/>
            <person name="Labutti K."/>
            <person name="Salamov A."/>
            <person name="Andreopoulos B."/>
            <person name="Baker S."/>
            <person name="Barry K."/>
            <person name="Bills G."/>
            <person name="Bluhm B."/>
            <person name="Cannon C."/>
            <person name="Castanera R."/>
            <person name="Culley D."/>
            <person name="Daum C."/>
            <person name="Ezra D."/>
            <person name="Gonzalez J."/>
            <person name="Henrissat B."/>
            <person name="Kuo A."/>
            <person name="Liang C."/>
            <person name="Lipzen A."/>
            <person name="Lutzoni F."/>
            <person name="Magnuson J."/>
            <person name="Mondo S."/>
            <person name="Nolan M."/>
            <person name="Ohm R."/>
            <person name="Pangilinan J."/>
            <person name="Park H.-J."/>
            <person name="Ramirez L."/>
            <person name="Alfaro M."/>
            <person name="Sun H."/>
            <person name="Tritt A."/>
            <person name="Yoshinaga Y."/>
            <person name="Zwiers L.-H."/>
            <person name="Turgeon B."/>
            <person name="Goodwin S."/>
            <person name="Spatafora J."/>
            <person name="Crous P."/>
            <person name="Grigoriev I."/>
        </authorList>
    </citation>
    <scope>NUCLEOTIDE SEQUENCE</scope>
    <source>
        <strain evidence="2">CBS 279.74</strain>
    </source>
</reference>
<keyword evidence="1" id="KW-0812">Transmembrane</keyword>
<dbReference type="EMBL" id="MU005788">
    <property type="protein sequence ID" value="KAF2703326.1"/>
    <property type="molecule type" value="Genomic_DNA"/>
</dbReference>
<organism evidence="2 3">
    <name type="scientific">Pleomassaria siparia CBS 279.74</name>
    <dbReference type="NCBI Taxonomy" id="1314801"/>
    <lineage>
        <taxon>Eukaryota</taxon>
        <taxon>Fungi</taxon>
        <taxon>Dikarya</taxon>
        <taxon>Ascomycota</taxon>
        <taxon>Pezizomycotina</taxon>
        <taxon>Dothideomycetes</taxon>
        <taxon>Pleosporomycetidae</taxon>
        <taxon>Pleosporales</taxon>
        <taxon>Pleomassariaceae</taxon>
        <taxon>Pleomassaria</taxon>
    </lineage>
</organism>
<feature type="non-terminal residue" evidence="2">
    <location>
        <position position="143"/>
    </location>
</feature>
<keyword evidence="1" id="KW-0472">Membrane</keyword>
<accession>A0A6G1JRU1</accession>
<gene>
    <name evidence="2" type="ORF">K504DRAFT_463692</name>
</gene>
<name>A0A6G1JRU1_9PLEO</name>
<dbReference type="AlphaFoldDB" id="A0A6G1JRU1"/>
<dbReference type="Proteomes" id="UP000799428">
    <property type="component" value="Unassembled WGS sequence"/>
</dbReference>
<evidence type="ECO:0000313" key="3">
    <source>
        <dbReference type="Proteomes" id="UP000799428"/>
    </source>
</evidence>
<protein>
    <submittedName>
        <fullName evidence="2">Uncharacterized protein</fullName>
    </submittedName>
</protein>
<proteinExistence type="predicted"/>
<sequence length="143" mass="15614">MAVGLLHLPNRIDPYIDAGTWLPHTNHVACPGHDLSTHPTHPTHKEGKPPYWCLSTVIFLIVILGCQMIVILGCQMIVILGCQMIAILGCQMTAAEEHELQSRGGVRGWDIVSCKDCKGALGCTIPTRREGKGIQEQVLALRV</sequence>
<feature type="transmembrane region" description="Helical" evidence="1">
    <location>
        <begin position="57"/>
        <end position="82"/>
    </location>
</feature>
<keyword evidence="3" id="KW-1185">Reference proteome</keyword>